<accession>A0AAD5XA96</accession>
<protein>
    <submittedName>
        <fullName evidence="1">Uncharacterized protein</fullName>
    </submittedName>
</protein>
<sequence length="87" mass="9913">MLGNAAPWRRVVHNYLVDTLTNSSLFQRFAITTSQKLNELGNAGAQKAKQLQNPEAVEQTQEKVITFFEEFGKELKDGIDKATFRKR</sequence>
<name>A0AAD5XA96_9FUNG</name>
<organism evidence="1 2">
    <name type="scientific">Rhizophlyctis rosea</name>
    <dbReference type="NCBI Taxonomy" id="64517"/>
    <lineage>
        <taxon>Eukaryota</taxon>
        <taxon>Fungi</taxon>
        <taxon>Fungi incertae sedis</taxon>
        <taxon>Chytridiomycota</taxon>
        <taxon>Chytridiomycota incertae sedis</taxon>
        <taxon>Chytridiomycetes</taxon>
        <taxon>Rhizophlyctidales</taxon>
        <taxon>Rhizophlyctidaceae</taxon>
        <taxon>Rhizophlyctis</taxon>
    </lineage>
</organism>
<reference evidence="1" key="1">
    <citation type="submission" date="2020-05" db="EMBL/GenBank/DDBJ databases">
        <title>Phylogenomic resolution of chytrid fungi.</title>
        <authorList>
            <person name="Stajich J.E."/>
            <person name="Amses K."/>
            <person name="Simmons R."/>
            <person name="Seto K."/>
            <person name="Myers J."/>
            <person name="Bonds A."/>
            <person name="Quandt C.A."/>
            <person name="Barry K."/>
            <person name="Liu P."/>
            <person name="Grigoriev I."/>
            <person name="Longcore J.E."/>
            <person name="James T.Y."/>
        </authorList>
    </citation>
    <scope>NUCLEOTIDE SEQUENCE</scope>
    <source>
        <strain evidence="1">JEL0318</strain>
    </source>
</reference>
<dbReference type="Proteomes" id="UP001212841">
    <property type="component" value="Unassembled WGS sequence"/>
</dbReference>
<dbReference type="AlphaFoldDB" id="A0AAD5XA96"/>
<keyword evidence="2" id="KW-1185">Reference proteome</keyword>
<gene>
    <name evidence="1" type="ORF">HK097_010594</name>
</gene>
<evidence type="ECO:0000313" key="2">
    <source>
        <dbReference type="Proteomes" id="UP001212841"/>
    </source>
</evidence>
<dbReference type="EMBL" id="JADGJD010000008">
    <property type="protein sequence ID" value="KAJ3057234.1"/>
    <property type="molecule type" value="Genomic_DNA"/>
</dbReference>
<comment type="caution">
    <text evidence="1">The sequence shown here is derived from an EMBL/GenBank/DDBJ whole genome shotgun (WGS) entry which is preliminary data.</text>
</comment>
<evidence type="ECO:0000313" key="1">
    <source>
        <dbReference type="EMBL" id="KAJ3057234.1"/>
    </source>
</evidence>
<proteinExistence type="predicted"/>